<protein>
    <submittedName>
        <fullName evidence="2">CsbD family protein</fullName>
    </submittedName>
</protein>
<feature type="region of interest" description="Disordered" evidence="1">
    <location>
        <begin position="23"/>
        <end position="57"/>
    </location>
</feature>
<dbReference type="OrthoDB" id="2143260at2"/>
<reference evidence="2 3" key="1">
    <citation type="submission" date="2019-05" db="EMBL/GenBank/DDBJ databases">
        <title>Draft genome sequence of Nonomuraea turkmeniaca DSM 43926.</title>
        <authorList>
            <person name="Saricaoglu S."/>
            <person name="Isik K."/>
        </authorList>
    </citation>
    <scope>NUCLEOTIDE SEQUENCE [LARGE SCALE GENOMIC DNA]</scope>
    <source>
        <strain evidence="2 3">DSM 43926</strain>
    </source>
</reference>
<feature type="compositionally biased region" description="Basic and acidic residues" evidence="1">
    <location>
        <begin position="27"/>
        <end position="41"/>
    </location>
</feature>
<evidence type="ECO:0000313" key="3">
    <source>
        <dbReference type="Proteomes" id="UP000309128"/>
    </source>
</evidence>
<dbReference type="InterPro" id="IPR036629">
    <property type="entry name" value="YjbJ_sf"/>
</dbReference>
<dbReference type="SUPFAM" id="SSF69047">
    <property type="entry name" value="Hypothetical protein YjbJ"/>
    <property type="match status" value="1"/>
</dbReference>
<dbReference type="Gene3D" id="1.10.1470.10">
    <property type="entry name" value="YjbJ"/>
    <property type="match status" value="1"/>
</dbReference>
<gene>
    <name evidence="2" type="ORF">ETD86_51960</name>
</gene>
<name>A0A5S4EVR6_9ACTN</name>
<dbReference type="AlphaFoldDB" id="A0A5S4EVR6"/>
<dbReference type="Proteomes" id="UP000309128">
    <property type="component" value="Unassembled WGS sequence"/>
</dbReference>
<accession>A0A5S4EVR6</accession>
<evidence type="ECO:0000256" key="1">
    <source>
        <dbReference type="SAM" id="MobiDB-lite"/>
    </source>
</evidence>
<organism evidence="2 3">
    <name type="scientific">Nonomuraea turkmeniaca</name>
    <dbReference type="NCBI Taxonomy" id="103838"/>
    <lineage>
        <taxon>Bacteria</taxon>
        <taxon>Bacillati</taxon>
        <taxon>Actinomycetota</taxon>
        <taxon>Actinomycetes</taxon>
        <taxon>Streptosporangiales</taxon>
        <taxon>Streptosporangiaceae</taxon>
        <taxon>Nonomuraea</taxon>
    </lineage>
</organism>
<proteinExistence type="predicted"/>
<dbReference type="EMBL" id="VCKY01000388">
    <property type="protein sequence ID" value="TMR07122.1"/>
    <property type="molecule type" value="Genomic_DNA"/>
</dbReference>
<dbReference type="RefSeq" id="WP_138673992.1">
    <property type="nucleotide sequence ID" value="NZ_VCKY01000388.1"/>
</dbReference>
<evidence type="ECO:0000313" key="2">
    <source>
        <dbReference type="EMBL" id="TMR07122.1"/>
    </source>
</evidence>
<keyword evidence="3" id="KW-1185">Reference proteome</keyword>
<sequence length="57" mass="6489">MSLRWEIDNKVQAFKRWARQRLGRATGDQRHQVAGKPDRVVGHLKQPGGKADDASKH</sequence>
<comment type="caution">
    <text evidence="2">The sequence shown here is derived from an EMBL/GenBank/DDBJ whole genome shotgun (WGS) entry which is preliminary data.</text>
</comment>